<gene>
    <name evidence="1" type="ORF">HPB49_015881</name>
</gene>
<sequence>MSACWLGLTSQQQRVAASEPEQRLQSDSGRPQAAQPRSRPDSPQASTPRSHASIARSRSRTPAVRIATQGVDQGTWATKVKKMTKPQVKGGAASEHVSFELVSRIQKENATLRGIVEQLRAEIAEMKGAKVAKATPPSQPNRPVENVGESPTAEVPMDTHSEVRPSKRKATTEHVRNEELDFRVQITDSLADIKETLRQMAEAMASLTARTSKLEEEVGKLRAKKRIKSLVKRKAASSGEPDGPHARRASSPQGIDTCRYPGPRELPGNRQLGNKSDGSDLAQLRKRLCKAHAISDDLVAYCQNERGRMNTHASPPLHPIRYVYFLRIPGQTLLMSRPKICGAEPWKQHLARRSGGTAESPARPRGSGADKYSEENEVCTPRMLFKTPYLVKKRQWERKLQDEEALRERQRSENANRDADGAGIKKDDFPALDDGRQHRSRSRSRSGADSRSRSREQCDGSKPRASSEHRTRRRSASRPGNRPLETKEAEAESGHLQVSWADAVSGGRSRIEAAPPNATTEANKELAQIKQMLLQLSKDNAKLREDINVLKEENARLRNGVKDSKEVAQIAKDTEEIFEGEDEVPVPTKRRAIEVDSDCSEKDCRKS</sequence>
<organism evidence="1 2">
    <name type="scientific">Dermacentor silvarum</name>
    <name type="common">Tick</name>
    <dbReference type="NCBI Taxonomy" id="543639"/>
    <lineage>
        <taxon>Eukaryota</taxon>
        <taxon>Metazoa</taxon>
        <taxon>Ecdysozoa</taxon>
        <taxon>Arthropoda</taxon>
        <taxon>Chelicerata</taxon>
        <taxon>Arachnida</taxon>
        <taxon>Acari</taxon>
        <taxon>Parasitiformes</taxon>
        <taxon>Ixodida</taxon>
        <taxon>Ixodoidea</taxon>
        <taxon>Ixodidae</taxon>
        <taxon>Rhipicephalinae</taxon>
        <taxon>Dermacentor</taxon>
    </lineage>
</organism>
<dbReference type="Proteomes" id="UP000821865">
    <property type="component" value="Chromosome 1"/>
</dbReference>
<dbReference type="EMBL" id="CM023470">
    <property type="protein sequence ID" value="KAH7980419.1"/>
    <property type="molecule type" value="Genomic_DNA"/>
</dbReference>
<accession>A0ACB8E0U7</accession>
<name>A0ACB8E0U7_DERSI</name>
<comment type="caution">
    <text evidence="1">The sequence shown here is derived from an EMBL/GenBank/DDBJ whole genome shotgun (WGS) entry which is preliminary data.</text>
</comment>
<evidence type="ECO:0000313" key="1">
    <source>
        <dbReference type="EMBL" id="KAH7980419.1"/>
    </source>
</evidence>
<keyword evidence="2" id="KW-1185">Reference proteome</keyword>
<reference evidence="1" key="1">
    <citation type="submission" date="2020-05" db="EMBL/GenBank/DDBJ databases">
        <title>Large-scale comparative analyses of tick genomes elucidate their genetic diversity and vector capacities.</title>
        <authorList>
            <person name="Jia N."/>
            <person name="Wang J."/>
            <person name="Shi W."/>
            <person name="Du L."/>
            <person name="Sun Y."/>
            <person name="Zhan W."/>
            <person name="Jiang J."/>
            <person name="Wang Q."/>
            <person name="Zhang B."/>
            <person name="Ji P."/>
            <person name="Sakyi L.B."/>
            <person name="Cui X."/>
            <person name="Yuan T."/>
            <person name="Jiang B."/>
            <person name="Yang W."/>
            <person name="Lam T.T.-Y."/>
            <person name="Chang Q."/>
            <person name="Ding S."/>
            <person name="Wang X."/>
            <person name="Zhu J."/>
            <person name="Ruan X."/>
            <person name="Zhao L."/>
            <person name="Wei J."/>
            <person name="Que T."/>
            <person name="Du C."/>
            <person name="Cheng J."/>
            <person name="Dai P."/>
            <person name="Han X."/>
            <person name="Huang E."/>
            <person name="Gao Y."/>
            <person name="Liu J."/>
            <person name="Shao H."/>
            <person name="Ye R."/>
            <person name="Li L."/>
            <person name="Wei W."/>
            <person name="Wang X."/>
            <person name="Wang C."/>
            <person name="Yang T."/>
            <person name="Huo Q."/>
            <person name="Li W."/>
            <person name="Guo W."/>
            <person name="Chen H."/>
            <person name="Zhou L."/>
            <person name="Ni X."/>
            <person name="Tian J."/>
            <person name="Zhou Y."/>
            <person name="Sheng Y."/>
            <person name="Liu T."/>
            <person name="Pan Y."/>
            <person name="Xia L."/>
            <person name="Li J."/>
            <person name="Zhao F."/>
            <person name="Cao W."/>
        </authorList>
    </citation>
    <scope>NUCLEOTIDE SEQUENCE</scope>
    <source>
        <strain evidence="1">Dsil-2018</strain>
    </source>
</reference>
<evidence type="ECO:0000313" key="2">
    <source>
        <dbReference type="Proteomes" id="UP000821865"/>
    </source>
</evidence>
<protein>
    <submittedName>
        <fullName evidence="1">Uncharacterized protein</fullName>
    </submittedName>
</protein>
<proteinExistence type="predicted"/>